<dbReference type="PANTHER" id="PTHR43861:SF1">
    <property type="entry name" value="TRANS-ACONITATE 2-METHYLTRANSFERASE"/>
    <property type="match status" value="1"/>
</dbReference>
<evidence type="ECO:0000256" key="2">
    <source>
        <dbReference type="ARBA" id="ARBA00022679"/>
    </source>
</evidence>
<dbReference type="PATRIC" id="fig|29536.5.peg.1732"/>
<keyword evidence="5" id="KW-1185">Reference proteome</keyword>
<keyword evidence="2 4" id="KW-0808">Transferase</keyword>
<dbReference type="InterPro" id="IPR029063">
    <property type="entry name" value="SAM-dependent_MTases_sf"/>
</dbReference>
<dbReference type="CDD" id="cd02440">
    <property type="entry name" value="AdoMet_MTases"/>
    <property type="match status" value="1"/>
</dbReference>
<comment type="caution">
    <text evidence="4">The sequence shown here is derived from an EMBL/GenBank/DDBJ whole genome shotgun (WGS) entry which is preliminary data.</text>
</comment>
<sequence length="234" mass="26261">MKSTLAEIQQRFDNEVARFSNLETGQISTVDATLSLELLTQAANACCPDAKQVLDLGCGAGNYSLKLLELIPDFDATLIDLSQPMLDKAKERIATVSTGKITAIQTDFLSMQLPEDTFDIVVTGAAMHHLRSDEEWETVFSKIYKSLKKGGCFWISDLIKHDHPAIDQLMWKRYSDYLEGVGGKAYQENVFDYIAKEDTPRSVMYQLEVLRKVGFSYLDVLHKNSNFSVFGGIK</sequence>
<evidence type="ECO:0000259" key="3">
    <source>
        <dbReference type="Pfam" id="PF13649"/>
    </source>
</evidence>
<dbReference type="OrthoDB" id="9770553at2"/>
<dbReference type="Proteomes" id="UP000093807">
    <property type="component" value="Unassembled WGS sequence"/>
</dbReference>
<dbReference type="GO" id="GO:0032259">
    <property type="term" value="P:methylation"/>
    <property type="evidence" value="ECO:0007669"/>
    <property type="project" value="UniProtKB-KW"/>
</dbReference>
<evidence type="ECO:0000313" key="5">
    <source>
        <dbReference type="Proteomes" id="UP000093807"/>
    </source>
</evidence>
<evidence type="ECO:0000256" key="1">
    <source>
        <dbReference type="ARBA" id="ARBA00022603"/>
    </source>
</evidence>
<gene>
    <name evidence="4" type="primary">ubiE_1</name>
    <name evidence="4" type="ORF">FLB_16480</name>
</gene>
<proteinExistence type="predicted"/>
<dbReference type="PANTHER" id="PTHR43861">
    <property type="entry name" value="TRANS-ACONITATE 2-METHYLTRANSFERASE-RELATED"/>
    <property type="match status" value="1"/>
</dbReference>
<dbReference type="SUPFAM" id="SSF53335">
    <property type="entry name" value="S-adenosyl-L-methionine-dependent methyltransferases"/>
    <property type="match status" value="1"/>
</dbReference>
<dbReference type="RefSeq" id="WP_064715455.1">
    <property type="nucleotide sequence ID" value="NZ_JMTM01000046.1"/>
</dbReference>
<reference evidence="4 5" key="1">
    <citation type="submission" date="2016-06" db="EMBL/GenBank/DDBJ databases">
        <title>Draft genome sequence of Flavobacterium succinicans strain DD5b.</title>
        <authorList>
            <person name="Poehlein A."/>
            <person name="Daniel R."/>
            <person name="Simeonova D.D."/>
        </authorList>
    </citation>
    <scope>NUCLEOTIDE SEQUENCE [LARGE SCALE GENOMIC DNA]</scope>
    <source>
        <strain evidence="4 5">DD5b</strain>
    </source>
</reference>
<feature type="domain" description="Methyltransferase" evidence="3">
    <location>
        <begin position="53"/>
        <end position="151"/>
    </location>
</feature>
<keyword evidence="1 4" id="KW-0489">Methyltransferase</keyword>
<dbReference type="AlphaFoldDB" id="A0A199XRK8"/>
<dbReference type="EC" id="2.1.1.163" evidence="4"/>
<dbReference type="InterPro" id="IPR041698">
    <property type="entry name" value="Methyltransf_25"/>
</dbReference>
<dbReference type="Gene3D" id="3.40.50.150">
    <property type="entry name" value="Vaccinia Virus protein VP39"/>
    <property type="match status" value="1"/>
</dbReference>
<dbReference type="EMBL" id="JMTM01000046">
    <property type="protein sequence ID" value="OAZ03959.1"/>
    <property type="molecule type" value="Genomic_DNA"/>
</dbReference>
<dbReference type="Pfam" id="PF13649">
    <property type="entry name" value="Methyltransf_25"/>
    <property type="match status" value="1"/>
</dbReference>
<organism evidence="4 5">
    <name type="scientific">Flavobacterium succinicans</name>
    <dbReference type="NCBI Taxonomy" id="29536"/>
    <lineage>
        <taxon>Bacteria</taxon>
        <taxon>Pseudomonadati</taxon>
        <taxon>Bacteroidota</taxon>
        <taxon>Flavobacteriia</taxon>
        <taxon>Flavobacteriales</taxon>
        <taxon>Flavobacteriaceae</taxon>
        <taxon>Flavobacterium</taxon>
    </lineage>
</organism>
<protein>
    <submittedName>
        <fullName evidence="4">Demethylmenaquinone methyltransferase</fullName>
        <ecNumber evidence="4">2.1.1.163</ecNumber>
    </submittedName>
</protein>
<evidence type="ECO:0000313" key="4">
    <source>
        <dbReference type="EMBL" id="OAZ03959.1"/>
    </source>
</evidence>
<accession>A0A199XRK8</accession>
<name>A0A199XRK8_9FLAO</name>
<dbReference type="GO" id="GO:0043770">
    <property type="term" value="F:demethylmenaquinone methyltransferase activity"/>
    <property type="evidence" value="ECO:0007669"/>
    <property type="project" value="UniProtKB-EC"/>
</dbReference>